<evidence type="ECO:0000256" key="1">
    <source>
        <dbReference type="ARBA" id="ARBA00022603"/>
    </source>
</evidence>
<dbReference type="Pfam" id="PF00145">
    <property type="entry name" value="DNA_methylase"/>
    <property type="match status" value="2"/>
</dbReference>
<gene>
    <name evidence="8" type="ORF">C4N23_03230</name>
</gene>
<keyword evidence="2 5" id="KW-0808">Transferase</keyword>
<dbReference type="InterPro" id="IPR029063">
    <property type="entry name" value="SAM-dependent_MTases_sf"/>
</dbReference>
<sequence length="408" mass="46830">MRIIDLFSGVGGLTFGFYYRKYKDHFVRNRKNQFVFANEYNPFAAKAYSENYPDIPMKNCDIKSLKESDIRKWIGSEPVDLIIGGPPCQSFSTVGQRNYDEKAQLYTEYLRVLKIARPKMFLFENVRGILSMREIFYKRDAAGNILYELKDVEGRESLTPRKKPVIDHYGKSVMEILNDQFSNLGNGLGYNIWTERLNAMDYGVPENRERVFIVGIRNDLNLKWNCPPKEKSAHLTIKDAISDLPEVLEGQSISSYQQLPQNKYQELMRHGSNELTQHFCGCYSEKIRAVIQHVKQGEGKNEFNALVDSGKIDKSYRLTSGYANTYGRLIADQPSPTITNNLTTVSSLRCIHYSQNRALTPREGARIQSFPDWYKFEGFKSDVCTQIGNAVPPLLALRLASQFEKTLK</sequence>
<dbReference type="Gene3D" id="3.90.120.10">
    <property type="entry name" value="DNA Methylase, subunit A, domain 2"/>
    <property type="match status" value="1"/>
</dbReference>
<dbReference type="GO" id="GO:0003677">
    <property type="term" value="F:DNA binding"/>
    <property type="evidence" value="ECO:0007669"/>
    <property type="project" value="TreeGrafter"/>
</dbReference>
<dbReference type="EMBL" id="PRLC01000003">
    <property type="protein sequence ID" value="RAW62886.1"/>
    <property type="molecule type" value="Genomic_DNA"/>
</dbReference>
<dbReference type="GO" id="GO:0003886">
    <property type="term" value="F:DNA (cytosine-5-)-methyltransferase activity"/>
    <property type="evidence" value="ECO:0007669"/>
    <property type="project" value="UniProtKB-EC"/>
</dbReference>
<keyword evidence="3 5" id="KW-0949">S-adenosyl-L-methionine</keyword>
<dbReference type="SUPFAM" id="SSF53335">
    <property type="entry name" value="S-adenosyl-L-methionine-dependent methyltransferases"/>
    <property type="match status" value="1"/>
</dbReference>
<name>A0A329ULU3_9FIRM</name>
<dbReference type="GO" id="GO:0032259">
    <property type="term" value="P:methylation"/>
    <property type="evidence" value="ECO:0007669"/>
    <property type="project" value="UniProtKB-KW"/>
</dbReference>
<dbReference type="PANTHER" id="PTHR10629">
    <property type="entry name" value="CYTOSINE-SPECIFIC METHYLTRANSFERASE"/>
    <property type="match status" value="1"/>
</dbReference>
<evidence type="ECO:0000256" key="2">
    <source>
        <dbReference type="ARBA" id="ARBA00022679"/>
    </source>
</evidence>
<dbReference type="InterPro" id="IPR001525">
    <property type="entry name" value="C5_MeTfrase"/>
</dbReference>
<evidence type="ECO:0000256" key="4">
    <source>
        <dbReference type="ARBA" id="ARBA00022747"/>
    </source>
</evidence>
<evidence type="ECO:0000256" key="6">
    <source>
        <dbReference type="RuleBase" id="RU000416"/>
    </source>
</evidence>
<dbReference type="GO" id="GO:0009307">
    <property type="term" value="P:DNA restriction-modification system"/>
    <property type="evidence" value="ECO:0007669"/>
    <property type="project" value="UniProtKB-KW"/>
</dbReference>
<evidence type="ECO:0000256" key="7">
    <source>
        <dbReference type="RuleBase" id="RU000417"/>
    </source>
</evidence>
<accession>A0A329ULU3</accession>
<keyword evidence="8" id="KW-0255">Endonuclease</keyword>
<protein>
    <recommendedName>
        <fullName evidence="7">Cytosine-specific methyltransferase</fullName>
        <ecNumber evidence="7">2.1.1.37</ecNumber>
    </recommendedName>
</protein>
<evidence type="ECO:0000256" key="3">
    <source>
        <dbReference type="ARBA" id="ARBA00022691"/>
    </source>
</evidence>
<keyword evidence="1 5" id="KW-0489">Methyltransferase</keyword>
<dbReference type="Proteomes" id="UP000250429">
    <property type="component" value="Unassembled WGS sequence"/>
</dbReference>
<evidence type="ECO:0000313" key="8">
    <source>
        <dbReference type="EMBL" id="RAW62886.1"/>
    </source>
</evidence>
<keyword evidence="9" id="KW-1185">Reference proteome</keyword>
<dbReference type="GO" id="GO:0004519">
    <property type="term" value="F:endonuclease activity"/>
    <property type="evidence" value="ECO:0007669"/>
    <property type="project" value="UniProtKB-KW"/>
</dbReference>
<comment type="caution">
    <text evidence="8">The sequence shown here is derived from an EMBL/GenBank/DDBJ whole genome shotgun (WGS) entry which is preliminary data.</text>
</comment>
<dbReference type="PROSITE" id="PS51679">
    <property type="entry name" value="SAM_MT_C5"/>
    <property type="match status" value="1"/>
</dbReference>
<dbReference type="PROSITE" id="PS00094">
    <property type="entry name" value="C5_MTASE_1"/>
    <property type="match status" value="1"/>
</dbReference>
<dbReference type="RefSeq" id="WP_112144009.1">
    <property type="nucleotide sequence ID" value="NZ_PRLC01000003.1"/>
</dbReference>
<keyword evidence="8" id="KW-0540">Nuclease</keyword>
<dbReference type="EC" id="2.1.1.37" evidence="7"/>
<keyword evidence="4" id="KW-0680">Restriction system</keyword>
<evidence type="ECO:0000256" key="5">
    <source>
        <dbReference type="PROSITE-ProRule" id="PRU01016"/>
    </source>
</evidence>
<evidence type="ECO:0000313" key="9">
    <source>
        <dbReference type="Proteomes" id="UP000250429"/>
    </source>
</evidence>
<dbReference type="PRINTS" id="PR00105">
    <property type="entry name" value="C5METTRFRASE"/>
</dbReference>
<reference evidence="8 9" key="1">
    <citation type="submission" date="2018-02" db="EMBL/GenBank/DDBJ databases">
        <title>Complete genome sequencing of Faecalibacterium prausnitzii strains isolated from the human gut.</title>
        <authorList>
            <person name="Fitzgerald B.C."/>
            <person name="Shkoporov A.N."/>
            <person name="Ross P.R."/>
            <person name="Hill C."/>
        </authorList>
    </citation>
    <scope>NUCLEOTIDE SEQUENCE [LARGE SCALE GENOMIC DNA]</scope>
    <source>
        <strain evidence="8 9">APC922/41-1</strain>
    </source>
</reference>
<comment type="similarity">
    <text evidence="5 6">Belongs to the class I-like SAM-binding methyltransferase superfamily. C5-methyltransferase family.</text>
</comment>
<organism evidence="8 9">
    <name type="scientific">Faecalibacterium hattorii</name>
    <dbReference type="NCBI Taxonomy" id="2935520"/>
    <lineage>
        <taxon>Bacteria</taxon>
        <taxon>Bacillati</taxon>
        <taxon>Bacillota</taxon>
        <taxon>Clostridia</taxon>
        <taxon>Eubacteriales</taxon>
        <taxon>Oscillospiraceae</taxon>
        <taxon>Faecalibacterium</taxon>
    </lineage>
</organism>
<dbReference type="NCBIfam" id="TIGR00675">
    <property type="entry name" value="dcm"/>
    <property type="match status" value="1"/>
</dbReference>
<feature type="active site" evidence="5">
    <location>
        <position position="88"/>
    </location>
</feature>
<dbReference type="PANTHER" id="PTHR10629:SF52">
    <property type="entry name" value="DNA (CYTOSINE-5)-METHYLTRANSFERASE 1"/>
    <property type="match status" value="1"/>
</dbReference>
<proteinExistence type="inferred from homology"/>
<dbReference type="InterPro" id="IPR018117">
    <property type="entry name" value="C5_DNA_meth_AS"/>
</dbReference>
<keyword evidence="8" id="KW-0378">Hydrolase</keyword>
<dbReference type="InterPro" id="IPR050390">
    <property type="entry name" value="C5-Methyltransferase"/>
</dbReference>
<comment type="catalytic activity">
    <reaction evidence="7">
        <text>a 2'-deoxycytidine in DNA + S-adenosyl-L-methionine = a 5-methyl-2'-deoxycytidine in DNA + S-adenosyl-L-homocysteine + H(+)</text>
        <dbReference type="Rhea" id="RHEA:13681"/>
        <dbReference type="Rhea" id="RHEA-COMP:11369"/>
        <dbReference type="Rhea" id="RHEA-COMP:11370"/>
        <dbReference type="ChEBI" id="CHEBI:15378"/>
        <dbReference type="ChEBI" id="CHEBI:57856"/>
        <dbReference type="ChEBI" id="CHEBI:59789"/>
        <dbReference type="ChEBI" id="CHEBI:85452"/>
        <dbReference type="ChEBI" id="CHEBI:85454"/>
        <dbReference type="EC" id="2.1.1.37"/>
    </reaction>
</comment>
<dbReference type="GO" id="GO:0044027">
    <property type="term" value="P:negative regulation of gene expression via chromosomal CpG island methylation"/>
    <property type="evidence" value="ECO:0007669"/>
    <property type="project" value="TreeGrafter"/>
</dbReference>
<dbReference type="Gene3D" id="3.40.50.150">
    <property type="entry name" value="Vaccinia Virus protein VP39"/>
    <property type="match status" value="1"/>
</dbReference>
<dbReference type="AlphaFoldDB" id="A0A329ULU3"/>